<proteinExistence type="predicted"/>
<dbReference type="Proteomes" id="UP000451233">
    <property type="component" value="Unassembled WGS sequence"/>
</dbReference>
<dbReference type="RefSeq" id="WP_160907913.1">
    <property type="nucleotide sequence ID" value="NZ_WVHS01000004.1"/>
</dbReference>
<dbReference type="AlphaFoldDB" id="A0A7K1Y1E1"/>
<dbReference type="Pfam" id="PF11171">
    <property type="entry name" value="DUF2958"/>
    <property type="match status" value="1"/>
</dbReference>
<keyword evidence="2" id="KW-1185">Reference proteome</keyword>
<evidence type="ECO:0000313" key="1">
    <source>
        <dbReference type="EMBL" id="MXV16898.1"/>
    </source>
</evidence>
<sequence>MKLFTKSQYEQLIKNGSWNNADRDYIPVVKLFMTNSSYTCLLTELDPEFPDHAFGLCDFGMGFPELGAVSIQELKDTQGFLRFLERDTSFEGKYPLSVYARAASVAGRIVEDDATLQRFVKP</sequence>
<name>A0A7K1Y1E1_9SPHI</name>
<dbReference type="EMBL" id="WVHS01000004">
    <property type="protein sequence ID" value="MXV16898.1"/>
    <property type="molecule type" value="Genomic_DNA"/>
</dbReference>
<organism evidence="1 2">
    <name type="scientific">Hufsiella ginkgonis</name>
    <dbReference type="NCBI Taxonomy" id="2695274"/>
    <lineage>
        <taxon>Bacteria</taxon>
        <taxon>Pseudomonadati</taxon>
        <taxon>Bacteroidota</taxon>
        <taxon>Sphingobacteriia</taxon>
        <taxon>Sphingobacteriales</taxon>
        <taxon>Sphingobacteriaceae</taxon>
        <taxon>Hufsiella</taxon>
    </lineage>
</organism>
<protein>
    <submittedName>
        <fullName evidence="1">DUF2958 domain-containing protein</fullName>
    </submittedName>
</protein>
<accession>A0A7K1Y1E1</accession>
<gene>
    <name evidence="1" type="ORF">GS398_16475</name>
</gene>
<dbReference type="InterPro" id="IPR021341">
    <property type="entry name" value="DUF2958"/>
</dbReference>
<evidence type="ECO:0000313" key="2">
    <source>
        <dbReference type="Proteomes" id="UP000451233"/>
    </source>
</evidence>
<reference evidence="1 2" key="1">
    <citation type="submission" date="2019-11" db="EMBL/GenBank/DDBJ databases">
        <title>Pedobacter sp. HMF7056 Genome sequencing and assembly.</title>
        <authorList>
            <person name="Kang H."/>
            <person name="Kim H."/>
            <person name="Joh K."/>
        </authorList>
    </citation>
    <scope>NUCLEOTIDE SEQUENCE [LARGE SCALE GENOMIC DNA]</scope>
    <source>
        <strain evidence="1 2">HMF7056</strain>
    </source>
</reference>
<comment type="caution">
    <text evidence="1">The sequence shown here is derived from an EMBL/GenBank/DDBJ whole genome shotgun (WGS) entry which is preliminary data.</text>
</comment>